<keyword evidence="6 7" id="KW-0408">Iron</keyword>
<dbReference type="PROSITE" id="PS00086">
    <property type="entry name" value="CYTOCHROME_P450"/>
    <property type="match status" value="1"/>
</dbReference>
<dbReference type="InterPro" id="IPR001128">
    <property type="entry name" value="Cyt_P450"/>
</dbReference>
<comment type="similarity">
    <text evidence="8">Belongs to the cytochrome P450 family.</text>
</comment>
<gene>
    <name evidence="10" type="ORF">Slati_3519000</name>
</gene>
<keyword evidence="8" id="KW-0503">Monooxygenase</keyword>
<dbReference type="GO" id="GO:0016132">
    <property type="term" value="P:brassinosteroid biosynthetic process"/>
    <property type="evidence" value="ECO:0007669"/>
    <property type="project" value="TreeGrafter"/>
</dbReference>
<dbReference type="PRINTS" id="PR00385">
    <property type="entry name" value="P450"/>
</dbReference>
<dbReference type="GO" id="GO:0010268">
    <property type="term" value="P:brassinosteroid homeostasis"/>
    <property type="evidence" value="ECO:0007669"/>
    <property type="project" value="TreeGrafter"/>
</dbReference>
<dbReference type="InterPro" id="IPR017972">
    <property type="entry name" value="Cyt_P450_CS"/>
</dbReference>
<dbReference type="EMBL" id="JACGWN010000012">
    <property type="protein sequence ID" value="KAL0416871.1"/>
    <property type="molecule type" value="Genomic_DNA"/>
</dbReference>
<keyword evidence="9" id="KW-0472">Membrane</keyword>
<evidence type="ECO:0000256" key="5">
    <source>
        <dbReference type="ARBA" id="ARBA00023002"/>
    </source>
</evidence>
<dbReference type="GO" id="GO:0004497">
    <property type="term" value="F:monooxygenase activity"/>
    <property type="evidence" value="ECO:0007669"/>
    <property type="project" value="UniProtKB-KW"/>
</dbReference>
<dbReference type="PANTHER" id="PTHR24286:SF12">
    <property type="entry name" value="CYTOCHROME P450 FAMILY PROTEIN, EXPRESSED"/>
    <property type="match status" value="1"/>
</dbReference>
<feature type="transmembrane region" description="Helical" evidence="9">
    <location>
        <begin position="342"/>
        <end position="365"/>
    </location>
</feature>
<keyword evidence="5 8" id="KW-0560">Oxidoreductase</keyword>
<reference evidence="10" key="1">
    <citation type="submission" date="2020-06" db="EMBL/GenBank/DDBJ databases">
        <authorList>
            <person name="Li T."/>
            <person name="Hu X."/>
            <person name="Zhang T."/>
            <person name="Song X."/>
            <person name="Zhang H."/>
            <person name="Dai N."/>
            <person name="Sheng W."/>
            <person name="Hou X."/>
            <person name="Wei L."/>
        </authorList>
    </citation>
    <scope>NUCLEOTIDE SEQUENCE</scope>
    <source>
        <strain evidence="10">KEN1</strain>
        <tissue evidence="10">Leaf</tissue>
    </source>
</reference>
<dbReference type="GO" id="GO:0020037">
    <property type="term" value="F:heme binding"/>
    <property type="evidence" value="ECO:0007669"/>
    <property type="project" value="InterPro"/>
</dbReference>
<keyword evidence="2 9" id="KW-0812">Transmembrane</keyword>
<dbReference type="GO" id="GO:0016125">
    <property type="term" value="P:sterol metabolic process"/>
    <property type="evidence" value="ECO:0007669"/>
    <property type="project" value="TreeGrafter"/>
</dbReference>
<dbReference type="GO" id="GO:0016020">
    <property type="term" value="C:membrane"/>
    <property type="evidence" value="ECO:0007669"/>
    <property type="project" value="UniProtKB-SubCell"/>
</dbReference>
<reference evidence="10" key="2">
    <citation type="journal article" date="2024" name="Plant">
        <title>Genomic evolution and insights into agronomic trait innovations of Sesamum species.</title>
        <authorList>
            <person name="Miao H."/>
            <person name="Wang L."/>
            <person name="Qu L."/>
            <person name="Liu H."/>
            <person name="Sun Y."/>
            <person name="Le M."/>
            <person name="Wang Q."/>
            <person name="Wei S."/>
            <person name="Zheng Y."/>
            <person name="Lin W."/>
            <person name="Duan Y."/>
            <person name="Cao H."/>
            <person name="Xiong S."/>
            <person name="Wang X."/>
            <person name="Wei L."/>
            <person name="Li C."/>
            <person name="Ma Q."/>
            <person name="Ju M."/>
            <person name="Zhao R."/>
            <person name="Li G."/>
            <person name="Mu C."/>
            <person name="Tian Q."/>
            <person name="Mei H."/>
            <person name="Zhang T."/>
            <person name="Gao T."/>
            <person name="Zhang H."/>
        </authorList>
    </citation>
    <scope>NUCLEOTIDE SEQUENCE</scope>
    <source>
        <strain evidence="10">KEN1</strain>
    </source>
</reference>
<evidence type="ECO:0000256" key="4">
    <source>
        <dbReference type="ARBA" id="ARBA00022989"/>
    </source>
</evidence>
<evidence type="ECO:0000256" key="2">
    <source>
        <dbReference type="ARBA" id="ARBA00022692"/>
    </source>
</evidence>
<keyword evidence="7 8" id="KW-0349">Heme</keyword>
<dbReference type="Pfam" id="PF00067">
    <property type="entry name" value="p450"/>
    <property type="match status" value="1"/>
</dbReference>
<feature type="binding site" description="axial binding residue" evidence="7">
    <location>
        <position position="483"/>
    </location>
    <ligand>
        <name>heme</name>
        <dbReference type="ChEBI" id="CHEBI:30413"/>
    </ligand>
    <ligandPart>
        <name>Fe</name>
        <dbReference type="ChEBI" id="CHEBI:18248"/>
    </ligandPart>
</feature>
<evidence type="ECO:0000256" key="6">
    <source>
        <dbReference type="ARBA" id="ARBA00023004"/>
    </source>
</evidence>
<dbReference type="InterPro" id="IPR036396">
    <property type="entry name" value="Cyt_P450_sf"/>
</dbReference>
<dbReference type="PRINTS" id="PR00463">
    <property type="entry name" value="EP450I"/>
</dbReference>
<evidence type="ECO:0000256" key="9">
    <source>
        <dbReference type="SAM" id="Phobius"/>
    </source>
</evidence>
<evidence type="ECO:0000256" key="8">
    <source>
        <dbReference type="RuleBase" id="RU000461"/>
    </source>
</evidence>
<evidence type="ECO:0000313" key="10">
    <source>
        <dbReference type="EMBL" id="KAL0416871.1"/>
    </source>
</evidence>
<name>A0AAW2UI76_9LAMI</name>
<evidence type="ECO:0000256" key="3">
    <source>
        <dbReference type="ARBA" id="ARBA00022723"/>
    </source>
</evidence>
<keyword evidence="3 7" id="KW-0479">Metal-binding</keyword>
<dbReference type="GO" id="GO:0005506">
    <property type="term" value="F:iron ion binding"/>
    <property type="evidence" value="ECO:0007669"/>
    <property type="project" value="InterPro"/>
</dbReference>
<protein>
    <submittedName>
        <fullName evidence="10">Abscisic acid 8'-hydroxylase 3</fullName>
    </submittedName>
</protein>
<dbReference type="InterPro" id="IPR002401">
    <property type="entry name" value="Cyt_P450_E_grp-I"/>
</dbReference>
<comment type="subcellular location">
    <subcellularLocation>
        <location evidence="1">Membrane</location>
        <topology evidence="1">Single-pass membrane protein</topology>
    </subcellularLocation>
</comment>
<feature type="transmembrane region" description="Helical" evidence="9">
    <location>
        <begin position="6"/>
        <end position="26"/>
    </location>
</feature>
<dbReference type="AlphaFoldDB" id="A0AAW2UI76"/>
<proteinExistence type="inferred from homology"/>
<dbReference type="GO" id="GO:0016705">
    <property type="term" value="F:oxidoreductase activity, acting on paired donors, with incorporation or reduction of molecular oxygen"/>
    <property type="evidence" value="ECO:0007669"/>
    <property type="project" value="InterPro"/>
</dbReference>
<evidence type="ECO:0000256" key="1">
    <source>
        <dbReference type="ARBA" id="ARBA00004167"/>
    </source>
</evidence>
<dbReference type="SUPFAM" id="SSF48264">
    <property type="entry name" value="Cytochrome P450"/>
    <property type="match status" value="1"/>
</dbReference>
<comment type="caution">
    <text evidence="10">The sequence shown here is derived from an EMBL/GenBank/DDBJ whole genome shotgun (WGS) entry which is preliminary data.</text>
</comment>
<dbReference type="Gene3D" id="1.10.630.10">
    <property type="entry name" value="Cytochrome P450"/>
    <property type="match status" value="2"/>
</dbReference>
<accession>A0AAW2UI76</accession>
<dbReference type="PANTHER" id="PTHR24286">
    <property type="entry name" value="CYTOCHROME P450 26"/>
    <property type="match status" value="1"/>
</dbReference>
<feature type="transmembrane region" description="Helical" evidence="9">
    <location>
        <begin position="47"/>
        <end position="65"/>
    </location>
</feature>
<comment type="cofactor">
    <cofactor evidence="7">
        <name>heme</name>
        <dbReference type="ChEBI" id="CHEBI:30413"/>
    </cofactor>
</comment>
<keyword evidence="4 9" id="KW-1133">Transmembrane helix</keyword>
<evidence type="ECO:0000256" key="7">
    <source>
        <dbReference type="PIRSR" id="PIRSR602401-1"/>
    </source>
</evidence>
<sequence>MEMATGFWVALLVGILAVVGWLLWWWNDILYALRRLRRAGGGAKLPPGYMGIPFLGEMLTFLWYFKILGRPDDFINSKRCKYGDGVGLYRTHLFGSPAIIACTPSANKFVLQTESSFFLEWPSVELVGTTSLVAVQGSSHTRVRSFVVRAINQPDALRKIALMVQPRIIVALESWAQKGRIRVYKEAKKVTFANIGKYFASFEPGLVLDTLDELFKGLTAGFRAYPLNFPGTAFHRALQVTFANIGKYFASLEPGLVLDTLDELFECLTAGFRAYPLNFPGTAFHRALQCRKKAMAIFRDEMEKRKKCDTSKGKNDLMEGLMQMKDDDDGEQLTETEVLDNIVSLVVAGYTSTSVAIMWAFYYLAMHPNVVEKLREEHMPITKKLNGEFITYDEVSSCKYTGKVVEEIIRLANIATFIFRTAKTDVEYKGYIIPKGWKVVCWLRYLHTNPENFEDPMCFNPDRWNEPPKPGSYLVFGGGSRICAGNMLVRLQVAVLLHHLVVGYRWELVNPNAKMSHLPYPKPADEVEGDIHRI</sequence>
<organism evidence="10">
    <name type="scientific">Sesamum latifolium</name>
    <dbReference type="NCBI Taxonomy" id="2727402"/>
    <lineage>
        <taxon>Eukaryota</taxon>
        <taxon>Viridiplantae</taxon>
        <taxon>Streptophyta</taxon>
        <taxon>Embryophyta</taxon>
        <taxon>Tracheophyta</taxon>
        <taxon>Spermatophyta</taxon>
        <taxon>Magnoliopsida</taxon>
        <taxon>eudicotyledons</taxon>
        <taxon>Gunneridae</taxon>
        <taxon>Pentapetalae</taxon>
        <taxon>asterids</taxon>
        <taxon>lamiids</taxon>
        <taxon>Lamiales</taxon>
        <taxon>Pedaliaceae</taxon>
        <taxon>Sesamum</taxon>
    </lineage>
</organism>